<proteinExistence type="predicted"/>
<gene>
    <name evidence="1" type="ORF">BN9_002020</name>
</gene>
<reference evidence="1 2" key="1">
    <citation type="submission" date="2012-05" db="EMBL/GenBank/DDBJ databases">
        <title>Recombination and specialization in a pathogen metapopulation.</title>
        <authorList>
            <person name="Gardiner A."/>
            <person name="Kemen E."/>
            <person name="Schultz-Larsen T."/>
            <person name="MacLean D."/>
            <person name="Van Oosterhout C."/>
            <person name="Jones J.D.G."/>
        </authorList>
    </citation>
    <scope>NUCLEOTIDE SEQUENCE [LARGE SCALE GENOMIC DNA]</scope>
    <source>
        <strain evidence="1 2">Ac Nc2</strain>
    </source>
</reference>
<dbReference type="AlphaFoldDB" id="A0A024FXY0"/>
<organism evidence="1 2">
    <name type="scientific">Albugo candida</name>
    <dbReference type="NCBI Taxonomy" id="65357"/>
    <lineage>
        <taxon>Eukaryota</taxon>
        <taxon>Sar</taxon>
        <taxon>Stramenopiles</taxon>
        <taxon>Oomycota</taxon>
        <taxon>Peronosporomycetes</taxon>
        <taxon>Albuginales</taxon>
        <taxon>Albuginaceae</taxon>
        <taxon>Albugo</taxon>
    </lineage>
</organism>
<accession>A0A024FXY0</accession>
<comment type="caution">
    <text evidence="1">The sequence shown here is derived from an EMBL/GenBank/DDBJ whole genome shotgun (WGS) entry which is preliminary data.</text>
</comment>
<dbReference type="InParanoid" id="A0A024FXY0"/>
<keyword evidence="2" id="KW-1185">Reference proteome</keyword>
<sequence length="93" mass="10639">MQEGYISLAQLDPYCRCELFFCTCSFFYSHTRHLISANIKMCSTYCATVTKKETNRIDAAANGLTEPSISDYVDSTSIHRHRSSEFRLDSLHC</sequence>
<dbReference type="Proteomes" id="UP000053237">
    <property type="component" value="Unassembled WGS sequence"/>
</dbReference>
<protein>
    <submittedName>
        <fullName evidence="1">Uncharacterized protein</fullName>
    </submittedName>
</protein>
<dbReference type="EMBL" id="CAIX01000001">
    <property type="protein sequence ID" value="CCI39419.1"/>
    <property type="molecule type" value="Genomic_DNA"/>
</dbReference>
<name>A0A024FXY0_9STRA</name>
<evidence type="ECO:0000313" key="2">
    <source>
        <dbReference type="Proteomes" id="UP000053237"/>
    </source>
</evidence>
<evidence type="ECO:0000313" key="1">
    <source>
        <dbReference type="EMBL" id="CCI39419.1"/>
    </source>
</evidence>